<dbReference type="Pfam" id="PF00147">
    <property type="entry name" value="Fibrinogen_C"/>
    <property type="match status" value="1"/>
</dbReference>
<feature type="region of interest" description="Disordered" evidence="5">
    <location>
        <begin position="440"/>
        <end position="482"/>
    </location>
</feature>
<feature type="region of interest" description="Disordered" evidence="5">
    <location>
        <begin position="1375"/>
        <end position="1406"/>
    </location>
</feature>
<sequence length="1642" mass="182079">MRLTALCVCGTLLAFSSLSWITAHSDQGVLLGDKGFGPCTATFRPQGPCRQGQDGSTCPYLFSLPPLTVQLPQQLRQLEEIVTDLQKLKDSVDELREMCADCTVSQTEKECGKQREREHEKSNERKGMIERLQENNKDLRQECATDSGTEKKIDENSGKRMNVNEKETKKKEAERKIDAEVIKENEKGEEGGKTQKEGAKEKDNLRPTQVPTAGGNEKTGETQREKVVDKSNRETEPDRNAGKDNPKGYKKDKKENEKEKKINTNVKNKEKPEESDHRMGKDKTKKNTETSDRTKMPEDNDEHTNEEQRRHRDEKEKEMEKGIKVEQNNEKPKQSESTGHTEKEKTIKEGEVEVDGRETGIKTESVQSDSDGELASSTAIETTDFVSISPTPHSTISLASRPDSTDSNQIFTSSLPSPPLPNSTVDLITDLSHKTITAFGPTQSTGLGEAGISEPTSPSTTITTMGGPGQETASTSTRSNSISKVGPGAGFWGHLSSTASTTTTTTTYYQKLYTTAFSGARDQMQGTAKKNISSTTKTSMKPMPGLGLKPGAKHKPGIKPEADKKLKNPKNDRKPDQALSPDKKTKLDQKQKPSQQKPTTDKSKPGKQPKQVPKPNQRTVQRPTSREKPETVNATKPEEKVAQLPKGNKPDPKQKPDKSQKVEEKTELEQRFHFNNDSISKITETATFTSKPDQIFQTESTENDEQSTPDPKAKVSTPGQDVKSDQVDPLPDHRHRLTKPKPDLNLHPKPAPEPQTKTTETTSFTSKPDKPPESMKKPEPRSNQVSTPDPVIDLNQYPKLVPEPESTEANSFISKPDSHPTPDPNSNQDFRPKQKLNPDKKPKPSQKMNQKHTPDHKLDLKQSESSTSKPDQKHQTESMGKPDPTPEPESNQNSTPAQKINLDITDPLSDQRSKPSQTIIQKPKLDPEFDLNQYPKPVPAPESTEVNSFTLKPDQTSQPESMEKSGEITTPDPNAKQISTPGQVKAGRADPPPGHKTNQRPKPDQMSGPETSKPDQQLVTESMKTTDENPTPEPKSNKVSTLGQKIKSDRADPPPNQKPKPSPKIPKINQKPKPGQVPKPHQKPGKSVPNTKTKPKTHQGPKTPRTSQIPNLEPKSLPDKVPKPESNKTAKSRPPPQYRPTIRTTVKPGATPVQRPKPAVQPKPNPKTTIHSDPLQISWTTSDNIKNSQTSMPPTSGAIKQIADVTHTPRGSEFSPSVRKRINLGPKTSNRPETGPTPHRHTHTEDFTVSPNSRIMSDLKPQTVSQLPLTPVTTSPNKITYGIPHSLSVIPSTSPGSTTPTPKSDSSLQAFHNAEEPAPTIPSSSTRSQTTSILSPDNRSTTSAISGPKPPAAESSTPSARELRVKINQVAAFLNNSLIPNGRPPERHPKEQPEDTRPESTLTPSKVTSVVRDCSDHLLRGETNSGVYLVTPDLHSSSFPVFCDMERDGGGWTLLQRRQDGSVSFNRTWAEYRSGFGKLDGGEFWLGNNLIHLLTRDRGMVLRVELEDFDGVTEHAQYEQFKVANERWRYRLTVGGYSGTAGDALRFNKRYDHNNRAFTTPDRDHDRYPSGNCGAYYSSGWWFDACMAANLNGRYYVGRYKGVRDGIYWGTWHNISTEYYPTNERQSFKTVRMMIRPKGFAP</sequence>
<feature type="compositionally biased region" description="Polar residues" evidence="5">
    <location>
        <begin position="1166"/>
        <end position="1194"/>
    </location>
</feature>
<dbReference type="GO" id="GO:0005577">
    <property type="term" value="C:fibrinogen complex"/>
    <property type="evidence" value="ECO:0007669"/>
    <property type="project" value="TreeGrafter"/>
</dbReference>
<evidence type="ECO:0000256" key="6">
    <source>
        <dbReference type="SAM" id="SignalP"/>
    </source>
</evidence>
<dbReference type="SMART" id="SM00186">
    <property type="entry name" value="FBG"/>
    <property type="match status" value="1"/>
</dbReference>
<feature type="compositionally biased region" description="Polar residues" evidence="5">
    <location>
        <begin position="675"/>
        <end position="700"/>
    </location>
</feature>
<feature type="region of interest" description="Disordered" evidence="5">
    <location>
        <begin position="1288"/>
        <end position="1360"/>
    </location>
</feature>
<feature type="compositionally biased region" description="Basic and acidic residues" evidence="5">
    <location>
        <begin position="1116"/>
        <end position="1128"/>
    </location>
</feature>
<dbReference type="SUPFAM" id="SSF56496">
    <property type="entry name" value="Fibrinogen C-terminal domain-like"/>
    <property type="match status" value="1"/>
</dbReference>
<feature type="region of interest" description="Disordered" evidence="5">
    <location>
        <begin position="133"/>
        <end position="422"/>
    </location>
</feature>
<dbReference type="Proteomes" id="UP000515145">
    <property type="component" value="Chromosome 6"/>
</dbReference>
<keyword evidence="6" id="KW-0732">Signal</keyword>
<organism evidence="8 9">
    <name type="scientific">Parambassis ranga</name>
    <name type="common">Indian glassy fish</name>
    <dbReference type="NCBI Taxonomy" id="210632"/>
    <lineage>
        <taxon>Eukaryota</taxon>
        <taxon>Metazoa</taxon>
        <taxon>Chordata</taxon>
        <taxon>Craniata</taxon>
        <taxon>Vertebrata</taxon>
        <taxon>Euteleostomi</taxon>
        <taxon>Actinopterygii</taxon>
        <taxon>Neopterygii</taxon>
        <taxon>Teleostei</taxon>
        <taxon>Neoteleostei</taxon>
        <taxon>Acanthomorphata</taxon>
        <taxon>Ovalentaria</taxon>
        <taxon>Ambassidae</taxon>
        <taxon>Parambassis</taxon>
    </lineage>
</organism>
<feature type="compositionally biased region" description="Polar residues" evidence="5">
    <location>
        <begin position="524"/>
        <end position="539"/>
    </location>
</feature>
<feature type="signal peptide" evidence="6">
    <location>
        <begin position="1"/>
        <end position="25"/>
    </location>
</feature>
<feature type="compositionally biased region" description="Low complexity" evidence="5">
    <location>
        <begin position="754"/>
        <end position="766"/>
    </location>
</feature>
<feature type="compositionally biased region" description="Basic and acidic residues" evidence="5">
    <location>
        <begin position="648"/>
        <end position="674"/>
    </location>
</feature>
<dbReference type="PROSITE" id="PS00514">
    <property type="entry name" value="FIBRINOGEN_C_1"/>
    <property type="match status" value="1"/>
</dbReference>
<dbReference type="Gene3D" id="3.90.215.10">
    <property type="entry name" value="Gamma Fibrinogen, chain A, domain 1"/>
    <property type="match status" value="1"/>
</dbReference>
<evidence type="ECO:0000256" key="2">
    <source>
        <dbReference type="ARBA" id="ARBA00022525"/>
    </source>
</evidence>
<dbReference type="GO" id="GO:0070527">
    <property type="term" value="P:platelet aggregation"/>
    <property type="evidence" value="ECO:0007669"/>
    <property type="project" value="TreeGrafter"/>
</dbReference>
<feature type="compositionally biased region" description="Basic and acidic residues" evidence="5">
    <location>
        <begin position="767"/>
        <end position="780"/>
    </location>
</feature>
<dbReference type="PANTHER" id="PTHR47221">
    <property type="entry name" value="FIBRINOGEN ALPHA CHAIN"/>
    <property type="match status" value="1"/>
</dbReference>
<feature type="compositionally biased region" description="Polar residues" evidence="5">
    <location>
        <begin position="362"/>
        <end position="398"/>
    </location>
</feature>
<dbReference type="GO" id="GO:0072377">
    <property type="term" value="P:blood coagulation, common pathway"/>
    <property type="evidence" value="ECO:0007669"/>
    <property type="project" value="TreeGrafter"/>
</dbReference>
<evidence type="ECO:0000259" key="7">
    <source>
        <dbReference type="PROSITE" id="PS51406"/>
    </source>
</evidence>
<feature type="compositionally biased region" description="Polar residues" evidence="5">
    <location>
        <begin position="908"/>
        <end position="920"/>
    </location>
</feature>
<dbReference type="PROSITE" id="PS51406">
    <property type="entry name" value="FIBRINOGEN_C_2"/>
    <property type="match status" value="1"/>
</dbReference>
<feature type="compositionally biased region" description="Low complexity" evidence="5">
    <location>
        <begin position="451"/>
        <end position="465"/>
    </location>
</feature>
<dbReference type="InterPro" id="IPR020837">
    <property type="entry name" value="Fibrinogen_CS"/>
</dbReference>
<accession>A0A6P7I590</accession>
<dbReference type="GO" id="GO:0005201">
    <property type="term" value="F:extracellular matrix structural constituent"/>
    <property type="evidence" value="ECO:0007669"/>
    <property type="project" value="TreeGrafter"/>
</dbReference>
<dbReference type="InterPro" id="IPR002181">
    <property type="entry name" value="Fibrinogen_a/b/g_C_dom"/>
</dbReference>
<dbReference type="PANTHER" id="PTHR47221:SF5">
    <property type="entry name" value="FIBRINOGEN C-TERMINAL DOMAIN-CONTAINING PROTEIN"/>
    <property type="match status" value="1"/>
</dbReference>
<feature type="compositionally biased region" description="Polar residues" evidence="5">
    <location>
        <begin position="471"/>
        <end position="482"/>
    </location>
</feature>
<dbReference type="OrthoDB" id="6514358at2759"/>
<feature type="compositionally biased region" description="Polar residues" evidence="5">
    <location>
        <begin position="888"/>
        <end position="898"/>
    </location>
</feature>
<feature type="compositionally biased region" description="Basic and acidic residues" evidence="5">
    <location>
        <begin position="624"/>
        <end position="641"/>
    </location>
</feature>
<feature type="compositionally biased region" description="Low complexity" evidence="5">
    <location>
        <begin position="1065"/>
        <end position="1074"/>
    </location>
</feature>
<feature type="compositionally biased region" description="Basic and acidic residues" evidence="5">
    <location>
        <begin position="830"/>
        <end position="842"/>
    </location>
</feature>
<gene>
    <name evidence="9" type="primary">LOC114437038</name>
</gene>
<feature type="compositionally biased region" description="Basic and acidic residues" evidence="5">
    <location>
        <begin position="722"/>
        <end position="732"/>
    </location>
</feature>
<keyword evidence="4" id="KW-0325">Glycoprotein</keyword>
<feature type="compositionally biased region" description="Basic and acidic residues" evidence="5">
    <location>
        <begin position="218"/>
        <end position="361"/>
    </location>
</feature>
<feature type="compositionally biased region" description="Polar residues" evidence="5">
    <location>
        <begin position="1321"/>
        <end position="1345"/>
    </location>
</feature>
<dbReference type="GO" id="GO:0030674">
    <property type="term" value="F:protein-macromolecule adaptor activity"/>
    <property type="evidence" value="ECO:0007669"/>
    <property type="project" value="TreeGrafter"/>
</dbReference>
<feature type="compositionally biased region" description="Polar residues" evidence="5">
    <location>
        <begin position="944"/>
        <end position="960"/>
    </location>
</feature>
<dbReference type="InterPro" id="IPR036056">
    <property type="entry name" value="Fibrinogen-like_C"/>
</dbReference>
<evidence type="ECO:0000313" key="8">
    <source>
        <dbReference type="Proteomes" id="UP000515145"/>
    </source>
</evidence>
<feature type="compositionally biased region" description="Basic and acidic residues" evidence="5">
    <location>
        <begin position="558"/>
        <end position="591"/>
    </location>
</feature>
<keyword evidence="8" id="KW-1185">Reference proteome</keyword>
<feature type="compositionally biased region" description="Polar residues" evidence="5">
    <location>
        <begin position="1247"/>
        <end position="1271"/>
    </location>
</feature>
<comment type="subcellular location">
    <subcellularLocation>
        <location evidence="1">Secreted</location>
    </subcellularLocation>
</comment>
<dbReference type="CDD" id="cd00087">
    <property type="entry name" value="FReD"/>
    <property type="match status" value="1"/>
</dbReference>
<feature type="compositionally biased region" description="Basic and acidic residues" evidence="5">
    <location>
        <begin position="1384"/>
        <end position="1398"/>
    </location>
</feature>
<reference evidence="9" key="1">
    <citation type="submission" date="2025-08" db="UniProtKB">
        <authorList>
            <consortium name="RefSeq"/>
        </authorList>
    </citation>
    <scope>IDENTIFICATION</scope>
</reference>
<evidence type="ECO:0000256" key="4">
    <source>
        <dbReference type="ARBA" id="ARBA00023180"/>
    </source>
</evidence>
<feature type="chain" id="PRO_5028101575" evidence="6">
    <location>
        <begin position="26"/>
        <end position="1642"/>
    </location>
</feature>
<feature type="compositionally biased region" description="Pro residues" evidence="5">
    <location>
        <begin position="1053"/>
        <end position="1064"/>
    </location>
</feature>
<feature type="compositionally biased region" description="Basic and acidic residues" evidence="5">
    <location>
        <begin position="133"/>
        <end position="205"/>
    </location>
</feature>
<proteinExistence type="predicted"/>
<name>A0A6P7I590_9TELE</name>
<dbReference type="InterPro" id="IPR037579">
    <property type="entry name" value="FIB_ANG-like"/>
</dbReference>
<evidence type="ECO:0000256" key="1">
    <source>
        <dbReference type="ARBA" id="ARBA00004613"/>
    </source>
</evidence>
<feature type="compositionally biased region" description="Low complexity" evidence="5">
    <location>
        <begin position="606"/>
        <end position="617"/>
    </location>
</feature>
<evidence type="ECO:0000256" key="3">
    <source>
        <dbReference type="ARBA" id="ARBA00023157"/>
    </source>
</evidence>
<dbReference type="GeneID" id="114437038"/>
<evidence type="ECO:0000313" key="9">
    <source>
        <dbReference type="RefSeq" id="XP_028263200.1"/>
    </source>
</evidence>
<protein>
    <submittedName>
        <fullName evidence="9">Proteoglycan 4-like</fullName>
    </submittedName>
</protein>
<evidence type="ECO:0000256" key="5">
    <source>
        <dbReference type="SAM" id="MobiDB-lite"/>
    </source>
</evidence>
<feature type="compositionally biased region" description="Polar residues" evidence="5">
    <location>
        <begin position="967"/>
        <end position="982"/>
    </location>
</feature>
<keyword evidence="2" id="KW-0964">Secreted</keyword>
<dbReference type="GO" id="GO:0042730">
    <property type="term" value="P:fibrinolysis"/>
    <property type="evidence" value="ECO:0007669"/>
    <property type="project" value="TreeGrafter"/>
</dbReference>
<dbReference type="InParanoid" id="A0A6P7I590"/>
<keyword evidence="3" id="KW-1015">Disulfide bond</keyword>
<feature type="compositionally biased region" description="Basic and acidic residues" evidence="5">
    <location>
        <begin position="852"/>
        <end position="862"/>
    </location>
</feature>
<feature type="region of interest" description="Disordered" evidence="5">
    <location>
        <begin position="522"/>
        <end position="1271"/>
    </location>
</feature>
<dbReference type="RefSeq" id="XP_028263200.1">
    <property type="nucleotide sequence ID" value="XM_028407399.1"/>
</dbReference>
<dbReference type="FunFam" id="3.90.215.10:FF:000001">
    <property type="entry name" value="Tenascin isoform 1"/>
    <property type="match status" value="1"/>
</dbReference>
<feature type="domain" description="Fibrinogen C-terminal" evidence="7">
    <location>
        <begin position="1405"/>
        <end position="1639"/>
    </location>
</feature>
<dbReference type="GO" id="GO:0034116">
    <property type="term" value="P:positive regulation of heterotypic cell-cell adhesion"/>
    <property type="evidence" value="ECO:0007669"/>
    <property type="project" value="TreeGrafter"/>
</dbReference>
<feature type="compositionally biased region" description="Polar residues" evidence="5">
    <location>
        <begin position="1008"/>
        <end position="1023"/>
    </location>
</feature>
<dbReference type="InterPro" id="IPR014716">
    <property type="entry name" value="Fibrinogen_a/b/g_C_1"/>
</dbReference>
<feature type="compositionally biased region" description="Low complexity" evidence="5">
    <location>
        <begin position="1291"/>
        <end position="1307"/>
    </location>
</feature>
<dbReference type="NCBIfam" id="NF040941">
    <property type="entry name" value="GGGWT_bact"/>
    <property type="match status" value="1"/>
</dbReference>